<reference evidence="10 11" key="1">
    <citation type="journal article" date="2018" name="Sci. Rep.">
        <title>Genomic signatures of local adaptation to the degree of environmental predictability in rotifers.</title>
        <authorList>
            <person name="Franch-Gras L."/>
            <person name="Hahn C."/>
            <person name="Garcia-Roger E.M."/>
            <person name="Carmona M.J."/>
            <person name="Serra M."/>
            <person name="Gomez A."/>
        </authorList>
    </citation>
    <scope>NUCLEOTIDE SEQUENCE [LARGE SCALE GENOMIC DNA]</scope>
    <source>
        <strain evidence="10">HYR1</strain>
    </source>
</reference>
<dbReference type="EMBL" id="REGN01003547">
    <property type="protein sequence ID" value="RNA22039.1"/>
    <property type="molecule type" value="Genomic_DNA"/>
</dbReference>
<protein>
    <submittedName>
        <fullName evidence="10">Kish-A</fullName>
    </submittedName>
</protein>
<evidence type="ECO:0000256" key="6">
    <source>
        <dbReference type="ARBA" id="ARBA00022989"/>
    </source>
</evidence>
<feature type="transmembrane region" description="Helical" evidence="9">
    <location>
        <begin position="60"/>
        <end position="77"/>
    </location>
</feature>
<gene>
    <name evidence="10" type="ORF">BpHYR1_032971</name>
</gene>
<dbReference type="GO" id="GO:0000139">
    <property type="term" value="C:Golgi membrane"/>
    <property type="evidence" value="ECO:0007669"/>
    <property type="project" value="UniProtKB-SubCell"/>
</dbReference>
<keyword evidence="8 9" id="KW-0472">Membrane</keyword>
<dbReference type="InterPro" id="IPR038259">
    <property type="entry name" value="Tmem141_sf"/>
</dbReference>
<keyword evidence="5" id="KW-0732">Signal</keyword>
<dbReference type="InterPro" id="IPR051523">
    <property type="entry name" value="KISH_domain"/>
</dbReference>
<comment type="function">
    <text evidence="1">Involved in the early part of the secretory pathway.</text>
</comment>
<evidence type="ECO:0000313" key="11">
    <source>
        <dbReference type="Proteomes" id="UP000276133"/>
    </source>
</evidence>
<dbReference type="InterPro" id="IPR026788">
    <property type="entry name" value="Tmem141"/>
</dbReference>
<comment type="similarity">
    <text evidence="3">Belongs to the KISH family.</text>
</comment>
<organism evidence="10 11">
    <name type="scientific">Brachionus plicatilis</name>
    <name type="common">Marine rotifer</name>
    <name type="synonym">Brachionus muelleri</name>
    <dbReference type="NCBI Taxonomy" id="10195"/>
    <lineage>
        <taxon>Eukaryota</taxon>
        <taxon>Metazoa</taxon>
        <taxon>Spiralia</taxon>
        <taxon>Gnathifera</taxon>
        <taxon>Rotifera</taxon>
        <taxon>Eurotatoria</taxon>
        <taxon>Monogononta</taxon>
        <taxon>Pseudotrocha</taxon>
        <taxon>Ploima</taxon>
        <taxon>Brachionidae</taxon>
        <taxon>Brachionus</taxon>
    </lineage>
</organism>
<dbReference type="Proteomes" id="UP000276133">
    <property type="component" value="Unassembled WGS sequence"/>
</dbReference>
<keyword evidence="11" id="KW-1185">Reference proteome</keyword>
<evidence type="ECO:0000256" key="4">
    <source>
        <dbReference type="ARBA" id="ARBA00022692"/>
    </source>
</evidence>
<evidence type="ECO:0000256" key="8">
    <source>
        <dbReference type="ARBA" id="ARBA00023136"/>
    </source>
</evidence>
<evidence type="ECO:0000256" key="5">
    <source>
        <dbReference type="ARBA" id="ARBA00022729"/>
    </source>
</evidence>
<evidence type="ECO:0000256" key="7">
    <source>
        <dbReference type="ARBA" id="ARBA00023034"/>
    </source>
</evidence>
<evidence type="ECO:0000256" key="9">
    <source>
        <dbReference type="SAM" id="Phobius"/>
    </source>
</evidence>
<accession>A0A3M7RF17</accession>
<dbReference type="PANTHER" id="PTHR13229">
    <property type="entry name" value="PROTEIN KISH-A"/>
    <property type="match status" value="1"/>
</dbReference>
<dbReference type="Pfam" id="PF15110">
    <property type="entry name" value="TMEM141"/>
    <property type="match status" value="1"/>
</dbReference>
<dbReference type="AlphaFoldDB" id="A0A3M7RF17"/>
<proteinExistence type="inferred from homology"/>
<keyword evidence="6 9" id="KW-1133">Transmembrane helix</keyword>
<feature type="transmembrane region" description="Helical" evidence="9">
    <location>
        <begin position="29"/>
        <end position="48"/>
    </location>
</feature>
<dbReference type="Pfam" id="PF06842">
    <property type="entry name" value="DUF1242"/>
    <property type="match status" value="1"/>
</dbReference>
<evidence type="ECO:0000256" key="1">
    <source>
        <dbReference type="ARBA" id="ARBA00002154"/>
    </source>
</evidence>
<evidence type="ECO:0000256" key="3">
    <source>
        <dbReference type="ARBA" id="ARBA00008961"/>
    </source>
</evidence>
<dbReference type="Gene3D" id="1.10.3350.20">
    <property type="entry name" value="Tmem141 protein family"/>
    <property type="match status" value="1"/>
</dbReference>
<evidence type="ECO:0000256" key="2">
    <source>
        <dbReference type="ARBA" id="ARBA00004614"/>
    </source>
</evidence>
<name>A0A3M7RF17_BRAPC</name>
<comment type="subcellular location">
    <subcellularLocation>
        <location evidence="2">Golgi apparatus membrane</location>
        <topology evidence="2">Single-pass type I membrane protein</topology>
    </subcellularLocation>
</comment>
<sequence length="265" mass="30019">MGTRWGQIVKEESKNSPGIAEYTKCQSAVFAYSSFTLLGVGGLTYSILLHKMFNPIPLKNRVMGSILSGAFCAWYLARVRTKYCQELWMILDEKFRIKMSALFNFQSLLTIVILLICTCSYVRAFAPNFLDKYKTGLRGIFWKCARIGERKSPYVSFCCVAMALIFFKFKFTSLKPLASKNSCPFSKHPFAAHILVPFGSFVQGILSTFRQRYTLTISFNPAKIRRGIIIGTTIAKAASKSVKKDKDRCIKHKYKENPTVASLQN</sequence>
<feature type="transmembrane region" description="Helical" evidence="9">
    <location>
        <begin position="97"/>
        <end position="122"/>
    </location>
</feature>
<dbReference type="InterPro" id="IPR009653">
    <property type="entry name" value="Ksh1"/>
</dbReference>
<keyword evidence="4 9" id="KW-0812">Transmembrane</keyword>
<comment type="caution">
    <text evidence="10">The sequence shown here is derived from an EMBL/GenBank/DDBJ whole genome shotgun (WGS) entry which is preliminary data.</text>
</comment>
<evidence type="ECO:0000313" key="10">
    <source>
        <dbReference type="EMBL" id="RNA22039.1"/>
    </source>
</evidence>
<dbReference type="OrthoDB" id="1701437at2759"/>
<keyword evidence="7" id="KW-0333">Golgi apparatus</keyword>